<dbReference type="PROSITE" id="PS51118">
    <property type="entry name" value="HTH_HXLR"/>
    <property type="match status" value="1"/>
</dbReference>
<dbReference type="SUPFAM" id="SSF46785">
    <property type="entry name" value="Winged helix' DNA-binding domain"/>
    <property type="match status" value="1"/>
</dbReference>
<dbReference type="AlphaFoldDB" id="A0A8J3IQN7"/>
<dbReference type="EMBL" id="BNJK01000001">
    <property type="protein sequence ID" value="GHO96740.1"/>
    <property type="molecule type" value="Genomic_DNA"/>
</dbReference>
<accession>A0A8J3IQN7</accession>
<evidence type="ECO:0000259" key="4">
    <source>
        <dbReference type="PROSITE" id="PS51118"/>
    </source>
</evidence>
<evidence type="ECO:0000313" key="6">
    <source>
        <dbReference type="Proteomes" id="UP000597444"/>
    </source>
</evidence>
<comment type="caution">
    <text evidence="5">The sequence shown here is derived from an EMBL/GenBank/DDBJ whole genome shotgun (WGS) entry which is preliminary data.</text>
</comment>
<keyword evidence="6" id="KW-1185">Reference proteome</keyword>
<evidence type="ECO:0000256" key="2">
    <source>
        <dbReference type="ARBA" id="ARBA00023125"/>
    </source>
</evidence>
<sequence length="143" mass="16225">MVTKQQSVPDIFQENCLSRQVLQLIADQWTPLVIAALNDGTMRFGQLLKRIGGISRKMLTQTLRAMERNGLVRRVVYPVVPPVVEYTLTPLGQTLVEPMKALRDWAYGHLQEVAQARTAYDQRDHTPLQDAVASLVQQREKSL</sequence>
<name>A0A8J3IQN7_9CHLR</name>
<evidence type="ECO:0000256" key="1">
    <source>
        <dbReference type="ARBA" id="ARBA00023015"/>
    </source>
</evidence>
<gene>
    <name evidence="5" type="ORF">KSF_067880</name>
</gene>
<dbReference type="PANTHER" id="PTHR33204">
    <property type="entry name" value="TRANSCRIPTIONAL REGULATOR, MARR FAMILY"/>
    <property type="match status" value="1"/>
</dbReference>
<dbReference type="RefSeq" id="WP_220207341.1">
    <property type="nucleotide sequence ID" value="NZ_BNJK01000001.1"/>
</dbReference>
<dbReference type="InterPro" id="IPR002577">
    <property type="entry name" value="HTH_HxlR"/>
</dbReference>
<dbReference type="InterPro" id="IPR036390">
    <property type="entry name" value="WH_DNA-bd_sf"/>
</dbReference>
<reference evidence="5" key="1">
    <citation type="submission" date="2020-10" db="EMBL/GenBank/DDBJ databases">
        <title>Taxonomic study of unclassified bacteria belonging to the class Ktedonobacteria.</title>
        <authorList>
            <person name="Yabe S."/>
            <person name="Wang C.M."/>
            <person name="Zheng Y."/>
            <person name="Sakai Y."/>
            <person name="Cavaletti L."/>
            <person name="Monciardini P."/>
            <person name="Donadio S."/>
        </authorList>
    </citation>
    <scope>NUCLEOTIDE SEQUENCE</scope>
    <source>
        <strain evidence="5">ID150040</strain>
    </source>
</reference>
<evidence type="ECO:0000313" key="5">
    <source>
        <dbReference type="EMBL" id="GHO96740.1"/>
    </source>
</evidence>
<organism evidence="5 6">
    <name type="scientific">Reticulibacter mediterranei</name>
    <dbReference type="NCBI Taxonomy" id="2778369"/>
    <lineage>
        <taxon>Bacteria</taxon>
        <taxon>Bacillati</taxon>
        <taxon>Chloroflexota</taxon>
        <taxon>Ktedonobacteria</taxon>
        <taxon>Ktedonobacterales</taxon>
        <taxon>Reticulibacteraceae</taxon>
        <taxon>Reticulibacter</taxon>
    </lineage>
</organism>
<dbReference type="Gene3D" id="1.10.10.10">
    <property type="entry name" value="Winged helix-like DNA-binding domain superfamily/Winged helix DNA-binding domain"/>
    <property type="match status" value="1"/>
</dbReference>
<dbReference type="InterPro" id="IPR036388">
    <property type="entry name" value="WH-like_DNA-bd_sf"/>
</dbReference>
<feature type="domain" description="HTH hxlR-type" evidence="4">
    <location>
        <begin position="16"/>
        <end position="114"/>
    </location>
</feature>
<dbReference type="GO" id="GO:0003677">
    <property type="term" value="F:DNA binding"/>
    <property type="evidence" value="ECO:0007669"/>
    <property type="project" value="UniProtKB-KW"/>
</dbReference>
<keyword evidence="2" id="KW-0238">DNA-binding</keyword>
<protein>
    <submittedName>
        <fullName evidence="5">HxlR family transcriptional regulator</fullName>
    </submittedName>
</protein>
<dbReference type="PANTHER" id="PTHR33204:SF37">
    <property type="entry name" value="HTH-TYPE TRANSCRIPTIONAL REGULATOR YODB"/>
    <property type="match status" value="1"/>
</dbReference>
<keyword evidence="1" id="KW-0805">Transcription regulation</keyword>
<dbReference type="Proteomes" id="UP000597444">
    <property type="component" value="Unassembled WGS sequence"/>
</dbReference>
<dbReference type="Pfam" id="PF01638">
    <property type="entry name" value="HxlR"/>
    <property type="match status" value="1"/>
</dbReference>
<evidence type="ECO:0000256" key="3">
    <source>
        <dbReference type="ARBA" id="ARBA00023163"/>
    </source>
</evidence>
<keyword evidence="3" id="KW-0804">Transcription</keyword>
<proteinExistence type="predicted"/>